<evidence type="ECO:0000256" key="1">
    <source>
        <dbReference type="SAM" id="MobiDB-lite"/>
    </source>
</evidence>
<evidence type="ECO:0008006" key="4">
    <source>
        <dbReference type="Google" id="ProtNLM"/>
    </source>
</evidence>
<name>A0ABY2VPN6_9PSED</name>
<evidence type="ECO:0000313" key="2">
    <source>
        <dbReference type="EMBL" id="TMM67236.1"/>
    </source>
</evidence>
<proteinExistence type="predicted"/>
<evidence type="ECO:0000313" key="3">
    <source>
        <dbReference type="Proteomes" id="UP000310095"/>
    </source>
</evidence>
<accession>A0ABY2VPN6</accession>
<protein>
    <recommendedName>
        <fullName evidence="4">DUF1534 domain-containing protein</fullName>
    </recommendedName>
</protein>
<organism evidence="2 3">
    <name type="scientific">Pseudomonas protegens</name>
    <dbReference type="NCBI Taxonomy" id="380021"/>
    <lineage>
        <taxon>Bacteria</taxon>
        <taxon>Pseudomonadati</taxon>
        <taxon>Pseudomonadota</taxon>
        <taxon>Gammaproteobacteria</taxon>
        <taxon>Pseudomonadales</taxon>
        <taxon>Pseudomonadaceae</taxon>
        <taxon>Pseudomonas</taxon>
    </lineage>
</organism>
<comment type="caution">
    <text evidence="2">The sequence shown here is derived from an EMBL/GenBank/DDBJ whole genome shotgun (WGS) entry which is preliminary data.</text>
</comment>
<keyword evidence="3" id="KW-1185">Reference proteome</keyword>
<sequence length="68" mass="7082">MRSNQLTANAFFSARRSRLAGKEARKACAWRGMAFAGKPAPTGRRVHHGSVGAGLPAKRPARPAPGGG</sequence>
<feature type="region of interest" description="Disordered" evidence="1">
    <location>
        <begin position="37"/>
        <end position="68"/>
    </location>
</feature>
<dbReference type="Proteomes" id="UP000310095">
    <property type="component" value="Unassembled WGS sequence"/>
</dbReference>
<dbReference type="EMBL" id="VAVY01000001">
    <property type="protein sequence ID" value="TMM67236.1"/>
    <property type="molecule type" value="Genomic_DNA"/>
</dbReference>
<reference evidence="2 3" key="1">
    <citation type="submission" date="2019-05" db="EMBL/GenBank/DDBJ databases">
        <title>Identification and Biocontrol Activity Analysis of Biocontrol Strain PF-1 Based on Genome-wide Data.</title>
        <authorList>
            <person name="Qi J."/>
        </authorList>
    </citation>
    <scope>NUCLEOTIDE SEQUENCE [LARGE SCALE GENOMIC DNA]</scope>
    <source>
        <strain evidence="2 3">PF-1</strain>
    </source>
</reference>
<gene>
    <name evidence="2" type="ORF">FEF10_07245</name>
</gene>